<proteinExistence type="predicted"/>
<feature type="region of interest" description="Disordered" evidence="1">
    <location>
        <begin position="1"/>
        <end position="40"/>
    </location>
</feature>
<dbReference type="EMBL" id="BJHV01000001">
    <property type="protein sequence ID" value="GDY41699.1"/>
    <property type="molecule type" value="Genomic_DNA"/>
</dbReference>
<dbReference type="AlphaFoldDB" id="A0A4D4K638"/>
<feature type="compositionally biased region" description="Basic and acidic residues" evidence="1">
    <location>
        <begin position="1"/>
        <end position="15"/>
    </location>
</feature>
<reference evidence="2 3" key="1">
    <citation type="journal article" date="2020" name="Int. J. Syst. Evol. Microbiol.">
        <title>Reclassification of Streptomyces castelarensis and Streptomyces sporoclivatus as later heterotypic synonyms of Streptomyces antimycoticus.</title>
        <authorList>
            <person name="Komaki H."/>
            <person name="Tamura T."/>
        </authorList>
    </citation>
    <scope>NUCLEOTIDE SEQUENCE [LARGE SCALE GENOMIC DNA]</scope>
    <source>
        <strain evidence="2 3">NBRC 12839</strain>
    </source>
</reference>
<evidence type="ECO:0000313" key="3">
    <source>
        <dbReference type="Proteomes" id="UP000299290"/>
    </source>
</evidence>
<comment type="caution">
    <text evidence="2">The sequence shown here is derived from an EMBL/GenBank/DDBJ whole genome shotgun (WGS) entry which is preliminary data.</text>
</comment>
<evidence type="ECO:0000313" key="2">
    <source>
        <dbReference type="EMBL" id="GDY41699.1"/>
    </source>
</evidence>
<evidence type="ECO:0000256" key="1">
    <source>
        <dbReference type="SAM" id="MobiDB-lite"/>
    </source>
</evidence>
<keyword evidence="3" id="KW-1185">Reference proteome</keyword>
<gene>
    <name evidence="2" type="ORF">SANT12839_025810</name>
</gene>
<accession>A0A4D4K638</accession>
<organism evidence="2 3">
    <name type="scientific">Streptomyces antimycoticus</name>
    <dbReference type="NCBI Taxonomy" id="68175"/>
    <lineage>
        <taxon>Bacteria</taxon>
        <taxon>Bacillati</taxon>
        <taxon>Actinomycetota</taxon>
        <taxon>Actinomycetes</taxon>
        <taxon>Kitasatosporales</taxon>
        <taxon>Streptomycetaceae</taxon>
        <taxon>Streptomyces</taxon>
        <taxon>Streptomyces violaceusniger group</taxon>
    </lineage>
</organism>
<sequence length="167" mass="17523">MVPEGGERVVRDRPGHPRPPPLAVTCGQLGDDGGADAGVQPHGVEGLSALGHEDVVQRPVLVRHGGPEAREDGGEAGERPFGRGPVRCRGSAQPQGAATGTDIALEALGFHRQQHTFAPLERDAQPVTVAAPFRGGAAAQLVGVLSEERVEHPSEKLLFLCHTISHR</sequence>
<feature type="region of interest" description="Disordered" evidence="1">
    <location>
        <begin position="63"/>
        <end position="95"/>
    </location>
</feature>
<feature type="compositionally biased region" description="Basic and acidic residues" evidence="1">
    <location>
        <begin position="65"/>
        <end position="81"/>
    </location>
</feature>
<protein>
    <submittedName>
        <fullName evidence="2">Uncharacterized protein</fullName>
    </submittedName>
</protein>
<name>A0A4D4K638_9ACTN</name>
<dbReference type="Proteomes" id="UP000299290">
    <property type="component" value="Unassembled WGS sequence"/>
</dbReference>